<dbReference type="EMBL" id="WRXO01000012">
    <property type="protein sequence ID" value="MVT44707.1"/>
    <property type="molecule type" value="Genomic_DNA"/>
</dbReference>
<comment type="caution">
    <text evidence="1">The sequence shown here is derived from an EMBL/GenBank/DDBJ whole genome shotgun (WGS) entry which is preliminary data.</text>
</comment>
<evidence type="ECO:0000313" key="1">
    <source>
        <dbReference type="EMBL" id="MVT44707.1"/>
    </source>
</evidence>
<evidence type="ECO:0000313" key="2">
    <source>
        <dbReference type="Proteomes" id="UP000468388"/>
    </source>
</evidence>
<accession>A0A6N8JHK4</accession>
<dbReference type="RefSeq" id="WP_157303494.1">
    <property type="nucleotide sequence ID" value="NZ_BAAAZB010000018.1"/>
</dbReference>
<dbReference type="Proteomes" id="UP000468388">
    <property type="component" value="Unassembled WGS sequence"/>
</dbReference>
<gene>
    <name evidence="1" type="ORF">GO495_29205</name>
</gene>
<dbReference type="Gene3D" id="3.40.50.300">
    <property type="entry name" value="P-loop containing nucleotide triphosphate hydrolases"/>
    <property type="match status" value="1"/>
</dbReference>
<dbReference type="SUPFAM" id="SSF52540">
    <property type="entry name" value="P-loop containing nucleoside triphosphate hydrolases"/>
    <property type="match status" value="1"/>
</dbReference>
<dbReference type="OrthoDB" id="835620at2"/>
<sequence>MTSRYDYDALFQHITGDGKRIYGPGFEIPELDRPVVRKLIAYVLHDEVVAQEENIVFHKGVLLTGNVGCGKTSLMHLMRNFSKDSFKPVIKSCQEISIEFSHKGYETITKYTTNAFHPYSCVPRIYCFDDLGLETPVNFWGDKLNVMVRILLSRYDLFISHKMLTHVTTNLNGNELEEIYGNRLRSRMREMFNLISFDPDTTDKRK</sequence>
<reference evidence="1 2" key="1">
    <citation type="submission" date="2019-12" db="EMBL/GenBank/DDBJ databases">
        <title>The draft genomic sequence of strain Chitinophaga oryziterrae JCM 16595.</title>
        <authorList>
            <person name="Zhang X."/>
        </authorList>
    </citation>
    <scope>NUCLEOTIDE SEQUENCE [LARGE SCALE GENOMIC DNA]</scope>
    <source>
        <strain evidence="1 2">JCM 16595</strain>
    </source>
</reference>
<protein>
    <submittedName>
        <fullName evidence="1">ATPase</fullName>
    </submittedName>
</protein>
<organism evidence="1 2">
    <name type="scientific">Chitinophaga oryziterrae</name>
    <dbReference type="NCBI Taxonomy" id="1031224"/>
    <lineage>
        <taxon>Bacteria</taxon>
        <taxon>Pseudomonadati</taxon>
        <taxon>Bacteroidota</taxon>
        <taxon>Chitinophagia</taxon>
        <taxon>Chitinophagales</taxon>
        <taxon>Chitinophagaceae</taxon>
        <taxon>Chitinophaga</taxon>
    </lineage>
</organism>
<dbReference type="InterPro" id="IPR027417">
    <property type="entry name" value="P-loop_NTPase"/>
</dbReference>
<name>A0A6N8JHK4_9BACT</name>
<keyword evidence="2" id="KW-1185">Reference proteome</keyword>
<dbReference type="AlphaFoldDB" id="A0A6N8JHK4"/>
<proteinExistence type="predicted"/>